<dbReference type="STRING" id="407821.A0A087UMV1"/>
<accession>A0A087UMV1</accession>
<dbReference type="OMA" id="HICVYFC"/>
<keyword evidence="1" id="KW-0472">Membrane</keyword>
<dbReference type="InterPro" id="IPR036249">
    <property type="entry name" value="Thioredoxin-like_sf"/>
</dbReference>
<dbReference type="Gene3D" id="3.40.30.10">
    <property type="entry name" value="Glutaredoxin"/>
    <property type="match status" value="1"/>
</dbReference>
<dbReference type="PANTHER" id="PTHR19991:SF3">
    <property type="entry name" value="LETHAL (2) 01289, ISOFORM F"/>
    <property type="match status" value="1"/>
</dbReference>
<evidence type="ECO:0000313" key="5">
    <source>
        <dbReference type="Proteomes" id="UP000054359"/>
    </source>
</evidence>
<evidence type="ECO:0000256" key="2">
    <source>
        <dbReference type="SAM" id="SignalP"/>
    </source>
</evidence>
<dbReference type="SUPFAM" id="SSF52833">
    <property type="entry name" value="Thioredoxin-like"/>
    <property type="match status" value="1"/>
</dbReference>
<dbReference type="OrthoDB" id="6425078at2759"/>
<feature type="transmembrane region" description="Helical" evidence="1">
    <location>
        <begin position="160"/>
        <end position="183"/>
    </location>
</feature>
<dbReference type="AlphaFoldDB" id="A0A087UMV1"/>
<dbReference type="CDD" id="cd02961">
    <property type="entry name" value="PDI_a_family"/>
    <property type="match status" value="1"/>
</dbReference>
<evidence type="ECO:0000256" key="1">
    <source>
        <dbReference type="SAM" id="Phobius"/>
    </source>
</evidence>
<feature type="non-terminal residue" evidence="4">
    <location>
        <position position="191"/>
    </location>
</feature>
<keyword evidence="1" id="KW-1133">Transmembrane helix</keyword>
<sequence>MMNVMSSVLISLRFLAFFRKQVAVFYDGDLYDEEALLKWLTSNDVFEIQDEIEEVNRKMLEKLLEDNEFVAVFFYENNCPKCDEALQELERIDDEADDLEIMFVKIKDPRYAKKYGIAQLPALVYFRKKFPSIYRGNLLEEEEVLEWLRKNRYRHPELNLFMYGLAAISLSFVIYTIFLIYCFNKSKDKKE</sequence>
<dbReference type="EMBL" id="KK120628">
    <property type="protein sequence ID" value="KFM78690.1"/>
    <property type="molecule type" value="Genomic_DNA"/>
</dbReference>
<feature type="signal peptide" evidence="2">
    <location>
        <begin position="1"/>
        <end position="23"/>
    </location>
</feature>
<evidence type="ECO:0000259" key="3">
    <source>
        <dbReference type="PROSITE" id="PS51352"/>
    </source>
</evidence>
<dbReference type="InterPro" id="IPR013766">
    <property type="entry name" value="Thioredoxin_domain"/>
</dbReference>
<evidence type="ECO:0000313" key="4">
    <source>
        <dbReference type="EMBL" id="KFM78690.1"/>
    </source>
</evidence>
<organism evidence="4 5">
    <name type="scientific">Stegodyphus mimosarum</name>
    <name type="common">African social velvet spider</name>
    <dbReference type="NCBI Taxonomy" id="407821"/>
    <lineage>
        <taxon>Eukaryota</taxon>
        <taxon>Metazoa</taxon>
        <taxon>Ecdysozoa</taxon>
        <taxon>Arthropoda</taxon>
        <taxon>Chelicerata</taxon>
        <taxon>Arachnida</taxon>
        <taxon>Araneae</taxon>
        <taxon>Araneomorphae</taxon>
        <taxon>Entelegynae</taxon>
        <taxon>Eresoidea</taxon>
        <taxon>Eresidae</taxon>
        <taxon>Stegodyphus</taxon>
    </lineage>
</organism>
<dbReference type="PANTHER" id="PTHR19991">
    <property type="entry name" value="L 2 01289"/>
    <property type="match status" value="1"/>
</dbReference>
<protein>
    <recommendedName>
        <fullName evidence="3">Thioredoxin domain-containing protein</fullName>
    </recommendedName>
</protein>
<reference evidence="4 5" key="1">
    <citation type="submission" date="2013-11" db="EMBL/GenBank/DDBJ databases">
        <title>Genome sequencing of Stegodyphus mimosarum.</title>
        <authorList>
            <person name="Bechsgaard J."/>
        </authorList>
    </citation>
    <scope>NUCLEOTIDE SEQUENCE [LARGE SCALE GENOMIC DNA]</scope>
</reference>
<dbReference type="PROSITE" id="PS51352">
    <property type="entry name" value="THIOREDOXIN_2"/>
    <property type="match status" value="1"/>
</dbReference>
<keyword evidence="1" id="KW-0812">Transmembrane</keyword>
<gene>
    <name evidence="4" type="ORF">X975_14265</name>
</gene>
<keyword evidence="5" id="KW-1185">Reference proteome</keyword>
<name>A0A087UMV1_STEMI</name>
<feature type="domain" description="Thioredoxin" evidence="3">
    <location>
        <begin position="37"/>
        <end position="153"/>
    </location>
</feature>
<keyword evidence="2" id="KW-0732">Signal</keyword>
<proteinExistence type="predicted"/>
<dbReference type="Proteomes" id="UP000054359">
    <property type="component" value="Unassembled WGS sequence"/>
</dbReference>
<feature type="chain" id="PRO_5001830676" description="Thioredoxin domain-containing protein" evidence="2">
    <location>
        <begin position="24"/>
        <end position="191"/>
    </location>
</feature>